<comment type="caution">
    <text evidence="4">The sequence shown here is derived from an EMBL/GenBank/DDBJ whole genome shotgun (WGS) entry which is preliminary data.</text>
</comment>
<evidence type="ECO:0000313" key="5">
    <source>
        <dbReference type="Proteomes" id="UP000245081"/>
    </source>
</evidence>
<dbReference type="PROSITE" id="PS50112">
    <property type="entry name" value="PAS"/>
    <property type="match status" value="2"/>
</dbReference>
<dbReference type="InterPro" id="IPR000160">
    <property type="entry name" value="GGDEF_dom"/>
</dbReference>
<feature type="domain" description="PAS" evidence="1">
    <location>
        <begin position="210"/>
        <end position="259"/>
    </location>
</feature>
<reference evidence="4 5" key="1">
    <citation type="journal article" date="2018" name="Environ. Microbiol.">
        <title>Isolation and genomic characterization of Novimethylophilus kurashikiensis gen. nov. sp. nov., a new lanthanide-dependent methylotrophic species of Methylophilaceae.</title>
        <authorList>
            <person name="Lv H."/>
            <person name="Sahin N."/>
            <person name="Tani A."/>
        </authorList>
    </citation>
    <scope>NUCLEOTIDE SEQUENCE [LARGE SCALE GENOMIC DNA]</scope>
    <source>
        <strain evidence="4 5">La2-4</strain>
    </source>
</reference>
<sequence>MMYSKKVAPDSMTFEALAEENRRLRKIIDALMDRVEYGEAGESSAYGVFQSTVMLENLVRLRTHELEAALERNEKIGRDLQHANEKLAQSEDGFRNIVDNAPIGMSVMDTSYHFALVNRAFCNIVGYTSDELKNLTPLTLTHPDDLALSLDNFERLITEDISSYQIEKRYIRKDGEVVWVQLTTSLLRDTQGQPIHFVAQMQDITERRRSEEQLRLAATIYNSSNEAMMITDAQNTIVATNPAFTALTGYAADDVLGKNPSVLSSGKQDKQFYQAMWETLAQHHYWEGDVWNRKKSGEVYAEWLSISAVQDDDGQVQNYVALFTDITEQKQAADLIWKHANYDALTQLPNRRLFRDRLEQGVKKAERNGDVLALLFIDLDHFKEVNDTLGHQAGDDLLVQVANRITSEVRASDTVARLGGDEFTVILTDLADASRIDRVAQALVDSLAKPFQLGNQEVHVSASIGIIVYPDDARDVHSLLKGADKAMYRSKSEGRNRFTYFGR</sequence>
<dbReference type="FunFam" id="3.30.70.270:FF:000001">
    <property type="entry name" value="Diguanylate cyclase domain protein"/>
    <property type="match status" value="1"/>
</dbReference>
<dbReference type="NCBIfam" id="TIGR00229">
    <property type="entry name" value="sensory_box"/>
    <property type="match status" value="2"/>
</dbReference>
<feature type="domain" description="PAS" evidence="1">
    <location>
        <begin position="90"/>
        <end position="160"/>
    </location>
</feature>
<evidence type="ECO:0000313" key="4">
    <source>
        <dbReference type="EMBL" id="GBG12527.1"/>
    </source>
</evidence>
<evidence type="ECO:0000259" key="3">
    <source>
        <dbReference type="PROSITE" id="PS50887"/>
    </source>
</evidence>
<dbReference type="GO" id="GO:0003824">
    <property type="term" value="F:catalytic activity"/>
    <property type="evidence" value="ECO:0007669"/>
    <property type="project" value="UniProtKB-ARBA"/>
</dbReference>
<dbReference type="PROSITE" id="PS50113">
    <property type="entry name" value="PAC"/>
    <property type="match status" value="2"/>
</dbReference>
<dbReference type="PROSITE" id="PS50887">
    <property type="entry name" value="GGDEF"/>
    <property type="match status" value="1"/>
</dbReference>
<dbReference type="RefSeq" id="WP_109013761.1">
    <property type="nucleotide sequence ID" value="NZ_BDOQ01000001.1"/>
</dbReference>
<gene>
    <name evidence="4" type="ORF">NMK_0058</name>
</gene>
<dbReference type="PANTHER" id="PTHR46663">
    <property type="entry name" value="DIGUANYLATE CYCLASE DGCT-RELATED"/>
    <property type="match status" value="1"/>
</dbReference>
<dbReference type="NCBIfam" id="TIGR00254">
    <property type="entry name" value="GGDEF"/>
    <property type="match status" value="1"/>
</dbReference>
<dbReference type="CDD" id="cd00130">
    <property type="entry name" value="PAS"/>
    <property type="match status" value="2"/>
</dbReference>
<dbReference type="Pfam" id="PF08447">
    <property type="entry name" value="PAS_3"/>
    <property type="match status" value="1"/>
</dbReference>
<dbReference type="Pfam" id="PF00990">
    <property type="entry name" value="GGDEF"/>
    <property type="match status" value="1"/>
</dbReference>
<accession>A0A2R5F1B7</accession>
<dbReference type="SUPFAM" id="SSF55785">
    <property type="entry name" value="PYP-like sensor domain (PAS domain)"/>
    <property type="match status" value="2"/>
</dbReference>
<dbReference type="PANTHER" id="PTHR46663:SF3">
    <property type="entry name" value="SLL0267 PROTEIN"/>
    <property type="match status" value="1"/>
</dbReference>
<dbReference type="InterPro" id="IPR000014">
    <property type="entry name" value="PAS"/>
</dbReference>
<dbReference type="InterPro" id="IPR043128">
    <property type="entry name" value="Rev_trsase/Diguanyl_cyclase"/>
</dbReference>
<name>A0A2R5F1B7_9PROT</name>
<dbReference type="InterPro" id="IPR035965">
    <property type="entry name" value="PAS-like_dom_sf"/>
</dbReference>
<dbReference type="Gene3D" id="3.30.450.20">
    <property type="entry name" value="PAS domain"/>
    <property type="match status" value="2"/>
</dbReference>
<dbReference type="InterPro" id="IPR013655">
    <property type="entry name" value="PAS_fold_3"/>
</dbReference>
<feature type="domain" description="PAC" evidence="2">
    <location>
        <begin position="164"/>
        <end position="216"/>
    </location>
</feature>
<evidence type="ECO:0000259" key="2">
    <source>
        <dbReference type="PROSITE" id="PS50113"/>
    </source>
</evidence>
<dbReference type="InterPro" id="IPR052163">
    <property type="entry name" value="DGC-Regulatory_Protein"/>
</dbReference>
<dbReference type="InterPro" id="IPR000700">
    <property type="entry name" value="PAS-assoc_C"/>
</dbReference>
<dbReference type="InterPro" id="IPR001610">
    <property type="entry name" value="PAC"/>
</dbReference>
<dbReference type="SMART" id="SM00086">
    <property type="entry name" value="PAC"/>
    <property type="match status" value="2"/>
</dbReference>
<dbReference type="SMART" id="SM00091">
    <property type="entry name" value="PAS"/>
    <property type="match status" value="2"/>
</dbReference>
<dbReference type="Gene3D" id="3.30.70.270">
    <property type="match status" value="1"/>
</dbReference>
<dbReference type="SUPFAM" id="SSF55073">
    <property type="entry name" value="Nucleotide cyclase"/>
    <property type="match status" value="1"/>
</dbReference>
<protein>
    <recommendedName>
        <fullName evidence="6">Diguanylate cyclase</fullName>
    </recommendedName>
</protein>
<dbReference type="Pfam" id="PF13426">
    <property type="entry name" value="PAS_9"/>
    <property type="match status" value="1"/>
</dbReference>
<evidence type="ECO:0000259" key="1">
    <source>
        <dbReference type="PROSITE" id="PS50112"/>
    </source>
</evidence>
<dbReference type="Proteomes" id="UP000245081">
    <property type="component" value="Unassembled WGS sequence"/>
</dbReference>
<organism evidence="4 5">
    <name type="scientific">Novimethylophilus kurashikiensis</name>
    <dbReference type="NCBI Taxonomy" id="1825523"/>
    <lineage>
        <taxon>Bacteria</taxon>
        <taxon>Pseudomonadati</taxon>
        <taxon>Pseudomonadota</taxon>
        <taxon>Betaproteobacteria</taxon>
        <taxon>Nitrosomonadales</taxon>
        <taxon>Methylophilaceae</taxon>
        <taxon>Novimethylophilus</taxon>
    </lineage>
</organism>
<dbReference type="OrthoDB" id="42802at2"/>
<feature type="domain" description="PAC" evidence="2">
    <location>
        <begin position="284"/>
        <end position="338"/>
    </location>
</feature>
<dbReference type="InterPro" id="IPR029787">
    <property type="entry name" value="Nucleotide_cyclase"/>
</dbReference>
<keyword evidence="5" id="KW-1185">Reference proteome</keyword>
<proteinExistence type="predicted"/>
<evidence type="ECO:0008006" key="6">
    <source>
        <dbReference type="Google" id="ProtNLM"/>
    </source>
</evidence>
<dbReference type="AlphaFoldDB" id="A0A2R5F1B7"/>
<feature type="domain" description="GGDEF" evidence="3">
    <location>
        <begin position="370"/>
        <end position="503"/>
    </location>
</feature>
<dbReference type="EMBL" id="BDOQ01000001">
    <property type="protein sequence ID" value="GBG12527.1"/>
    <property type="molecule type" value="Genomic_DNA"/>
</dbReference>
<dbReference type="SMART" id="SM00267">
    <property type="entry name" value="GGDEF"/>
    <property type="match status" value="1"/>
</dbReference>
<dbReference type="CDD" id="cd01949">
    <property type="entry name" value="GGDEF"/>
    <property type="match status" value="1"/>
</dbReference>